<proteinExistence type="predicted"/>
<gene>
    <name evidence="1" type="ORF">AKJ31_12180</name>
</gene>
<dbReference type="Proteomes" id="UP000037530">
    <property type="component" value="Unassembled WGS sequence"/>
</dbReference>
<accession>A0A0M0I0E1</accession>
<reference evidence="2" key="1">
    <citation type="submission" date="2015-08" db="EMBL/GenBank/DDBJ databases">
        <title>Vibrio galatheae sp. nov., a novel member of the Vibrionaceae family isolated from the Solomon Islands.</title>
        <authorList>
            <person name="Giubergia S."/>
            <person name="Machado H."/>
            <person name="Mateiu R.V."/>
            <person name="Gram L."/>
        </authorList>
    </citation>
    <scope>NUCLEOTIDE SEQUENCE [LARGE SCALE GENOMIC DNA]</scope>
    <source>
        <strain evidence="2">DSM 19134</strain>
    </source>
</reference>
<dbReference type="RefSeq" id="WP_053409382.1">
    <property type="nucleotide sequence ID" value="NZ_LHPI01000010.1"/>
</dbReference>
<protein>
    <submittedName>
        <fullName evidence="1">Uncharacterized protein</fullName>
    </submittedName>
</protein>
<organism evidence="1 2">
    <name type="scientific">Vibrio hepatarius</name>
    <dbReference type="NCBI Taxonomy" id="171383"/>
    <lineage>
        <taxon>Bacteria</taxon>
        <taxon>Pseudomonadati</taxon>
        <taxon>Pseudomonadota</taxon>
        <taxon>Gammaproteobacteria</taxon>
        <taxon>Vibrionales</taxon>
        <taxon>Vibrionaceae</taxon>
        <taxon>Vibrio</taxon>
        <taxon>Vibrio oreintalis group</taxon>
    </lineage>
</organism>
<dbReference type="EMBL" id="LHPI01000010">
    <property type="protein sequence ID" value="KOO07358.1"/>
    <property type="molecule type" value="Genomic_DNA"/>
</dbReference>
<evidence type="ECO:0000313" key="1">
    <source>
        <dbReference type="EMBL" id="KOO07358.1"/>
    </source>
</evidence>
<name>A0A0M0I0E1_9VIBR</name>
<dbReference type="PATRIC" id="fig|171383.3.peg.2490"/>
<sequence length="68" mass="7544">MFTTFIENLNDKTQRYEVEVVCKNSSLIFSLADSTQYAFVTTLNLLSGLGVTRYGQGASNTVKVTKKT</sequence>
<dbReference type="AlphaFoldDB" id="A0A0M0I0E1"/>
<keyword evidence="2" id="KW-1185">Reference proteome</keyword>
<comment type="caution">
    <text evidence="1">The sequence shown here is derived from an EMBL/GenBank/DDBJ whole genome shotgun (WGS) entry which is preliminary data.</text>
</comment>
<evidence type="ECO:0000313" key="2">
    <source>
        <dbReference type="Proteomes" id="UP000037530"/>
    </source>
</evidence>